<feature type="non-terminal residue" evidence="2">
    <location>
        <position position="308"/>
    </location>
</feature>
<dbReference type="EMBL" id="CP111014">
    <property type="protein sequence ID" value="WAQ99026.1"/>
    <property type="molecule type" value="Genomic_DNA"/>
</dbReference>
<accession>A0ABY7DQ40</accession>
<dbReference type="SUPFAM" id="SSF56349">
    <property type="entry name" value="DNA breaking-rejoining enzymes"/>
    <property type="match status" value="1"/>
</dbReference>
<reference evidence="2" key="1">
    <citation type="submission" date="2022-11" db="EMBL/GenBank/DDBJ databases">
        <title>Centuries of genome instability and evolution in soft-shell clam transmissible cancer (bioRxiv).</title>
        <authorList>
            <person name="Hart S.F.M."/>
            <person name="Yonemitsu M.A."/>
            <person name="Giersch R.M."/>
            <person name="Beal B.F."/>
            <person name="Arriagada G."/>
            <person name="Davis B.W."/>
            <person name="Ostrander E.A."/>
            <person name="Goff S.P."/>
            <person name="Metzger M.J."/>
        </authorList>
    </citation>
    <scope>NUCLEOTIDE SEQUENCE</scope>
    <source>
        <strain evidence="2">MELC-2E11</strain>
        <tissue evidence="2">Siphon/mantle</tissue>
    </source>
</reference>
<evidence type="ECO:0000256" key="1">
    <source>
        <dbReference type="SAM" id="MobiDB-lite"/>
    </source>
</evidence>
<dbReference type="Proteomes" id="UP001164746">
    <property type="component" value="Chromosome 3"/>
</dbReference>
<feature type="compositionally biased region" description="Polar residues" evidence="1">
    <location>
        <begin position="9"/>
        <end position="21"/>
    </location>
</feature>
<dbReference type="PANTHER" id="PTHR35617">
    <property type="entry name" value="PHAGE_INTEGRASE DOMAIN-CONTAINING PROTEIN"/>
    <property type="match status" value="1"/>
</dbReference>
<name>A0ABY7DQ40_MYAAR</name>
<protein>
    <recommendedName>
        <fullName evidence="4">Tyr recombinase domain-containing protein</fullName>
    </recommendedName>
</protein>
<organism evidence="2 3">
    <name type="scientific">Mya arenaria</name>
    <name type="common">Soft-shell clam</name>
    <dbReference type="NCBI Taxonomy" id="6604"/>
    <lineage>
        <taxon>Eukaryota</taxon>
        <taxon>Metazoa</taxon>
        <taxon>Spiralia</taxon>
        <taxon>Lophotrochozoa</taxon>
        <taxon>Mollusca</taxon>
        <taxon>Bivalvia</taxon>
        <taxon>Autobranchia</taxon>
        <taxon>Heteroconchia</taxon>
        <taxon>Euheterodonta</taxon>
        <taxon>Imparidentia</taxon>
        <taxon>Neoheterodontei</taxon>
        <taxon>Myida</taxon>
        <taxon>Myoidea</taxon>
        <taxon>Myidae</taxon>
        <taxon>Mya</taxon>
    </lineage>
</organism>
<gene>
    <name evidence="2" type="ORF">MAR_023399</name>
</gene>
<evidence type="ECO:0000313" key="3">
    <source>
        <dbReference type="Proteomes" id="UP001164746"/>
    </source>
</evidence>
<dbReference type="PANTHER" id="PTHR35617:SF3">
    <property type="entry name" value="CORE-BINDING (CB) DOMAIN-CONTAINING PROTEIN"/>
    <property type="match status" value="1"/>
</dbReference>
<dbReference type="InterPro" id="IPR011010">
    <property type="entry name" value="DNA_brk_join_enz"/>
</dbReference>
<evidence type="ECO:0008006" key="4">
    <source>
        <dbReference type="Google" id="ProtNLM"/>
    </source>
</evidence>
<keyword evidence="3" id="KW-1185">Reference proteome</keyword>
<feature type="region of interest" description="Disordered" evidence="1">
    <location>
        <begin position="1"/>
        <end position="27"/>
    </location>
</feature>
<evidence type="ECO:0000313" key="2">
    <source>
        <dbReference type="EMBL" id="WAQ99026.1"/>
    </source>
</evidence>
<proteinExistence type="predicted"/>
<sequence>FPLLKPKQTKSQLQTKPQLQSDGAKPTLLQTSRLRNEIKKLREEVSQSTRIEGKGPSQEINAFDSHIKPFNPTEVQFVSFLTGLFKAKLGYDSLGTARSAVNQLLSICGGQDFSNSLLIHKLMKGFFELKPSFPKYVQIWDVKTVLNYLKQLPENLTQLNLSCKLCMLFLLLTSKRCQTLHQLNLQDIYFGDGKMIICINQKLKQTKPVKVFQEYMHRTEHLRGTTQQLLITTQKPYRAATRDTVSRLANNTNHIVFWAASTSAAKYNGVTLNTIIKTAGWSNATMFARFYNKPIGQKQKTVQNAFLE</sequence>